<comment type="caution">
    <text evidence="1">The sequence shown here is derived from an EMBL/GenBank/DDBJ whole genome shotgun (WGS) entry which is preliminary data.</text>
</comment>
<dbReference type="GeneID" id="87912713"/>
<protein>
    <submittedName>
        <fullName evidence="1">Uncharacterized protein</fullName>
    </submittedName>
</protein>
<keyword evidence="2" id="KW-1185">Reference proteome</keyword>
<evidence type="ECO:0000313" key="1">
    <source>
        <dbReference type="EMBL" id="KAK4651099.1"/>
    </source>
</evidence>
<accession>A0ABR0G668</accession>
<organism evidence="1 2">
    <name type="scientific">Podospora pseudocomata</name>
    <dbReference type="NCBI Taxonomy" id="2093779"/>
    <lineage>
        <taxon>Eukaryota</taxon>
        <taxon>Fungi</taxon>
        <taxon>Dikarya</taxon>
        <taxon>Ascomycota</taxon>
        <taxon>Pezizomycotina</taxon>
        <taxon>Sordariomycetes</taxon>
        <taxon>Sordariomycetidae</taxon>
        <taxon>Sordariales</taxon>
        <taxon>Podosporaceae</taxon>
        <taxon>Podospora</taxon>
    </lineage>
</organism>
<reference evidence="1 2" key="1">
    <citation type="journal article" date="2023" name="bioRxiv">
        <title>High-quality genome assemblies of four members of thePodospora anserinaspecies complex.</title>
        <authorList>
            <person name="Ament-Velasquez S.L."/>
            <person name="Vogan A.A."/>
            <person name="Wallerman O."/>
            <person name="Hartmann F."/>
            <person name="Gautier V."/>
            <person name="Silar P."/>
            <person name="Giraud T."/>
            <person name="Johannesson H."/>
        </authorList>
    </citation>
    <scope>NUCLEOTIDE SEQUENCE [LARGE SCALE GENOMIC DNA]</scope>
    <source>
        <strain evidence="1 2">CBS 415.72m</strain>
    </source>
</reference>
<dbReference type="Proteomes" id="UP001323405">
    <property type="component" value="Unassembled WGS sequence"/>
</dbReference>
<name>A0ABR0G668_9PEZI</name>
<proteinExistence type="predicted"/>
<dbReference type="RefSeq" id="XP_062740074.1">
    <property type="nucleotide sequence ID" value="XM_062892806.1"/>
</dbReference>
<sequence length="529" mass="60086">MSRNWIIHYAHRGVKADEVFDRYIKMIPSATQSILGCLFRKPKPTPSDLRTLLDLPQVPMNLSVPGVYINVPTSAPRNSVKGLYVGSSCATTGRNGGGLQSRVKEYRVQAKKILEVSRRVTKSTHYQLLREQGVSSNFRVLAIPALRDRVELDVFSLEGIFQCLLDVVLLPDAGLHGNRFHSPSVMDYLATIRQHVSASIGSELPSFRHLGLNRAWVQYGGVPRVSSGKLLHEEWVKTNLDICGGKFCGVPRPTDGRENEWRGIMEAALCRRCRQRQTVTVRHDFYNMYPKKQRAMVGLPAFAWGPKDHEIFLTAGNANVCQNPPYDVPRGEFKTTRFKGYCEQSRCSSCAKYLEKHGVDKPEGSSPRQLKNHLNPNVKAEKHQLQAEQDAYLDSGNEDKCQNDNCGFPVPPWMLRDASIRFGRTRQVLAENDVQFHGLREETLCHPCHSYKTRNKGEMSPMGAFRTAGSVWLTAWVKMGKKDVCVDCGEPRPENWEKDRSLFMHFGRYGKCRNCSRRQKYKEKKAAKR</sequence>
<evidence type="ECO:0000313" key="2">
    <source>
        <dbReference type="Proteomes" id="UP001323405"/>
    </source>
</evidence>
<dbReference type="EMBL" id="JAFFHA010000008">
    <property type="protein sequence ID" value="KAK4651099.1"/>
    <property type="molecule type" value="Genomic_DNA"/>
</dbReference>
<gene>
    <name evidence="1" type="ORF">QC762_611280</name>
</gene>